<evidence type="ECO:0000256" key="6">
    <source>
        <dbReference type="SAM" id="MobiDB-lite"/>
    </source>
</evidence>
<comment type="subcellular location">
    <subcellularLocation>
        <location evidence="1">Membrane</location>
        <topology evidence="1">Multi-pass membrane protein</topology>
    </subcellularLocation>
</comment>
<dbReference type="Proteomes" id="UP000828236">
    <property type="component" value="Unassembled WGS sequence"/>
</dbReference>
<evidence type="ECO:0000256" key="4">
    <source>
        <dbReference type="ARBA" id="ARBA00022989"/>
    </source>
</evidence>
<proteinExistence type="inferred from homology"/>
<feature type="transmembrane region" description="Helical" evidence="7">
    <location>
        <begin position="471"/>
        <end position="490"/>
    </location>
</feature>
<name>A0A922L8R1_DERFA</name>
<protein>
    <submittedName>
        <fullName evidence="8 9">Cleft lip and palate transmembrane protein 1-like protein</fullName>
    </submittedName>
</protein>
<dbReference type="Proteomes" id="UP000790347">
    <property type="component" value="Unassembled WGS sequence"/>
</dbReference>
<keyword evidence="5 7" id="KW-0472">Membrane</keyword>
<evidence type="ECO:0000313" key="9">
    <source>
        <dbReference type="EMBL" id="KAH9526764.1"/>
    </source>
</evidence>
<comment type="similarity">
    <text evidence="2">Belongs to the CLPTM1 family.</text>
</comment>
<accession>A0A922L8R1</accession>
<gene>
    <name evidence="9" type="primary">CLPTM1</name>
    <name evidence="9" type="ORF">DERF_000826</name>
    <name evidence="8" type="ORF">HUG17_8559</name>
</gene>
<comment type="caution">
    <text evidence="9">The sequence shown here is derived from an EMBL/GenBank/DDBJ whole genome shotgun (WGS) entry which is preliminary data.</text>
</comment>
<reference evidence="8" key="3">
    <citation type="journal article" date="2021" name="World Allergy Organ. J.">
        <title>Chromosome-level assembly of Dermatophagoides farinae genome and transcriptome reveals two novel allergens Der f 37 and Der f 39.</title>
        <authorList>
            <person name="Chen J."/>
            <person name="Cai Z."/>
            <person name="Fan D."/>
            <person name="Hu J."/>
            <person name="Hou Y."/>
            <person name="He Y."/>
            <person name="Zhang Z."/>
            <person name="Zhao Z."/>
            <person name="Gao P."/>
            <person name="Hu W."/>
            <person name="Sun J."/>
            <person name="Li J."/>
            <person name="Ji K."/>
        </authorList>
    </citation>
    <scope>NUCLEOTIDE SEQUENCE</scope>
    <source>
        <strain evidence="8">JKM2019</strain>
    </source>
</reference>
<evidence type="ECO:0000256" key="1">
    <source>
        <dbReference type="ARBA" id="ARBA00004141"/>
    </source>
</evidence>
<dbReference type="Pfam" id="PF05602">
    <property type="entry name" value="CLPTM1"/>
    <property type="match status" value="1"/>
</dbReference>
<feature type="region of interest" description="Disordered" evidence="6">
    <location>
        <begin position="1"/>
        <end position="38"/>
    </location>
</feature>
<evidence type="ECO:0000256" key="3">
    <source>
        <dbReference type="ARBA" id="ARBA00022692"/>
    </source>
</evidence>
<dbReference type="InterPro" id="IPR008429">
    <property type="entry name" value="CLPTM1"/>
</dbReference>
<evidence type="ECO:0000313" key="10">
    <source>
        <dbReference type="Proteomes" id="UP000790347"/>
    </source>
</evidence>
<feature type="transmembrane region" description="Helical" evidence="7">
    <location>
        <begin position="496"/>
        <end position="517"/>
    </location>
</feature>
<feature type="compositionally biased region" description="Low complexity" evidence="6">
    <location>
        <begin position="601"/>
        <end position="618"/>
    </location>
</feature>
<feature type="compositionally biased region" description="Basic and acidic residues" evidence="6">
    <location>
        <begin position="632"/>
        <end position="646"/>
    </location>
</feature>
<feature type="region of interest" description="Disordered" evidence="6">
    <location>
        <begin position="600"/>
        <end position="646"/>
    </location>
</feature>
<evidence type="ECO:0000256" key="2">
    <source>
        <dbReference type="ARBA" id="ARBA00009310"/>
    </source>
</evidence>
<reference evidence="9" key="4">
    <citation type="journal article" date="2022" name="Res Sq">
        <title>Comparative Genomics Reveals Insights into the Divergent Evolution of Astigmatic Mites and Household Pest Adaptations.</title>
        <authorList>
            <person name="Xiong Q."/>
            <person name="Wan A.T.-Y."/>
            <person name="Liu X.-Y."/>
            <person name="Fung C.S.-H."/>
            <person name="Xiao X."/>
            <person name="Malainual N."/>
            <person name="Hou J."/>
            <person name="Wang L."/>
            <person name="Wang M."/>
            <person name="Yang K."/>
            <person name="Cui Y."/>
            <person name="Leung E."/>
            <person name="Nong W."/>
            <person name="Shin S.-K."/>
            <person name="Au S."/>
            <person name="Jeong K.Y."/>
            <person name="Chew F.T."/>
            <person name="Hui J."/>
            <person name="Leung T.F."/>
            <person name="Tungtrongchitr A."/>
            <person name="Zhong N."/>
            <person name="Liu Z."/>
            <person name="Tsui S."/>
        </authorList>
    </citation>
    <scope>NUCLEOTIDE SEQUENCE</scope>
    <source>
        <strain evidence="9">Derf</strain>
        <tissue evidence="9">Whole organism</tissue>
    </source>
</reference>
<reference evidence="8" key="2">
    <citation type="submission" date="2020-06" db="EMBL/GenBank/DDBJ databases">
        <authorList>
            <person name="Ji K."/>
            <person name="Li J."/>
        </authorList>
    </citation>
    <scope>NUCLEOTIDE SEQUENCE</scope>
    <source>
        <strain evidence="8">JKM2019</strain>
        <tissue evidence="8">Whole body</tissue>
    </source>
</reference>
<evidence type="ECO:0000256" key="7">
    <source>
        <dbReference type="SAM" id="Phobius"/>
    </source>
</evidence>
<evidence type="ECO:0000256" key="5">
    <source>
        <dbReference type="ARBA" id="ARBA00023136"/>
    </source>
</evidence>
<dbReference type="OrthoDB" id="378564at2759"/>
<dbReference type="PANTHER" id="PTHR21347:SF14">
    <property type="entry name" value="LIPID SCRAMBLASE CLPTM1-RELATED"/>
    <property type="match status" value="1"/>
</dbReference>
<keyword evidence="4 7" id="KW-1133">Transmembrane helix</keyword>
<organism evidence="9 10">
    <name type="scientific">Dermatophagoides farinae</name>
    <name type="common">American house dust mite</name>
    <dbReference type="NCBI Taxonomy" id="6954"/>
    <lineage>
        <taxon>Eukaryota</taxon>
        <taxon>Metazoa</taxon>
        <taxon>Ecdysozoa</taxon>
        <taxon>Arthropoda</taxon>
        <taxon>Chelicerata</taxon>
        <taxon>Arachnida</taxon>
        <taxon>Acari</taxon>
        <taxon>Acariformes</taxon>
        <taxon>Sarcoptiformes</taxon>
        <taxon>Astigmata</taxon>
        <taxon>Psoroptidia</taxon>
        <taxon>Analgoidea</taxon>
        <taxon>Pyroglyphidae</taxon>
        <taxon>Dermatophagoidinae</taxon>
        <taxon>Dermatophagoides</taxon>
    </lineage>
</organism>
<reference evidence="9" key="1">
    <citation type="submission" date="2013-05" db="EMBL/GenBank/DDBJ databases">
        <authorList>
            <person name="Yim A.K.Y."/>
            <person name="Chan T.F."/>
            <person name="Ji K.M."/>
            <person name="Liu X.Y."/>
            <person name="Zhou J.W."/>
            <person name="Li R.Q."/>
            <person name="Yang K.Y."/>
            <person name="Li J."/>
            <person name="Li M."/>
            <person name="Law P.T.W."/>
            <person name="Wu Y.L."/>
            <person name="Cai Z.L."/>
            <person name="Qin H."/>
            <person name="Bao Y."/>
            <person name="Leung R.K.K."/>
            <person name="Ng P.K.S."/>
            <person name="Zou J."/>
            <person name="Zhong X.J."/>
            <person name="Ran P.X."/>
            <person name="Zhong N.S."/>
            <person name="Liu Z.G."/>
            <person name="Tsui S.K.W."/>
        </authorList>
    </citation>
    <scope>NUCLEOTIDE SEQUENCE</scope>
    <source>
        <strain evidence="9">Derf</strain>
        <tissue evidence="9">Whole organism</tissue>
    </source>
</reference>
<dbReference type="GO" id="GO:0012505">
    <property type="term" value="C:endomembrane system"/>
    <property type="evidence" value="ECO:0007669"/>
    <property type="project" value="TreeGrafter"/>
</dbReference>
<dbReference type="EMBL" id="SDOV01000005">
    <property type="protein sequence ID" value="KAH7641090.1"/>
    <property type="molecule type" value="Genomic_DNA"/>
</dbReference>
<feature type="compositionally biased region" description="Low complexity" evidence="6">
    <location>
        <begin position="26"/>
        <end position="36"/>
    </location>
</feature>
<keyword evidence="3 7" id="KW-0812">Transmembrane</keyword>
<sequence length="646" mass="75192">MSNSDVITASGAVDPPPPTTGNNDEQQQQQQQQQQQPRTWSMIKSLVMRALFFYFIMSMFRKQPTKTPPDSGAGGGSGVNMPSHGSNLYPNGTHMDLFLYINENKYGPDFDDSSQLVWFKPDLIYGDWLSGPTGNGEYIEQVNVNLSPNVQNNGSLWLHIIVVPNGASPNAKDRDNHNPVYTIQKSKQLNRYKKRSYKKTHNLLTGQTAATEEEQAKIKQNIRHEILSHWHPNLTINLIDDHTPWTRGQVPAPLQEYIEFEPISGKYYPIIYINDYWNLMRDYQPINETVSNITFRFTYQPLSLFKWQMYTAQSMRNKWTSLMGHDANEQDDDEQDLLKETFLETSPILLGLTVVVSITHSVFEFLAFKNDIQFWRNRRSLEGLSVRSVFFNVFQSLIVLLYVCDNDTNFMIRISVLIGLVIELWKIKKVVNIERVDNEKWFGLFPKYRITDKGSYVESSTKQYDMLAFKYLSWILFPLFVGYVIYSLIYNEHKGWYSFILNMIYGFLLTFGFIMMTPQLFINYKLKSVAHLPWRMLTYKFLNTFIDDIFAFVIKMPTMYRLGCFRDDIIFLIYVYQRWIYRVDQSRVNEFGVSGEELAQAEHQQQQPQQQTQTQIEQNGNVLAVGDDDDGDGGHHVGDTESKKDK</sequence>
<dbReference type="EMBL" id="ASGP02000001">
    <property type="protein sequence ID" value="KAH9526764.1"/>
    <property type="molecule type" value="Genomic_DNA"/>
</dbReference>
<dbReference type="GO" id="GO:0016020">
    <property type="term" value="C:membrane"/>
    <property type="evidence" value="ECO:0007669"/>
    <property type="project" value="UniProtKB-SubCell"/>
</dbReference>
<feature type="region of interest" description="Disordered" evidence="6">
    <location>
        <begin position="64"/>
        <end position="85"/>
    </location>
</feature>
<dbReference type="AlphaFoldDB" id="A0A922L8R1"/>
<feature type="transmembrane region" description="Helical" evidence="7">
    <location>
        <begin position="348"/>
        <end position="368"/>
    </location>
</feature>
<feature type="transmembrane region" description="Helical" evidence="7">
    <location>
        <begin position="389"/>
        <end position="404"/>
    </location>
</feature>
<keyword evidence="10" id="KW-1185">Reference proteome</keyword>
<evidence type="ECO:0000313" key="8">
    <source>
        <dbReference type="EMBL" id="KAH7641090.1"/>
    </source>
</evidence>
<dbReference type="PANTHER" id="PTHR21347">
    <property type="entry name" value="CLEFT LIP AND PALATE ASSOCIATED TRANSMEMBRANE PROTEIN-RELATED"/>
    <property type="match status" value="1"/>
</dbReference>